<organism evidence="1 2">
    <name type="scientific">Rhodocista pekingensis</name>
    <dbReference type="NCBI Taxonomy" id="201185"/>
    <lineage>
        <taxon>Bacteria</taxon>
        <taxon>Pseudomonadati</taxon>
        <taxon>Pseudomonadota</taxon>
        <taxon>Alphaproteobacteria</taxon>
        <taxon>Rhodospirillales</taxon>
        <taxon>Azospirillaceae</taxon>
        <taxon>Rhodocista</taxon>
    </lineage>
</organism>
<dbReference type="Proteomes" id="UP001596456">
    <property type="component" value="Unassembled WGS sequence"/>
</dbReference>
<comment type="caution">
    <text evidence="1">The sequence shown here is derived from an EMBL/GenBank/DDBJ whole genome shotgun (WGS) entry which is preliminary data.</text>
</comment>
<gene>
    <name evidence="1" type="ORF">ACFQPS_04085</name>
</gene>
<dbReference type="EMBL" id="JBHTCM010000005">
    <property type="protein sequence ID" value="MFC7332330.1"/>
    <property type="molecule type" value="Genomic_DNA"/>
</dbReference>
<dbReference type="RefSeq" id="WP_377356676.1">
    <property type="nucleotide sequence ID" value="NZ_JBHTCM010000005.1"/>
</dbReference>
<name>A0ABW2KSN3_9PROT</name>
<sequence length="170" mass="18254">MPDSYVAKPLDARRIDQAFPVVQTVLPRLGLERWRAYAAEMIGATPAEIGAAPGKVVKLPIAQPTGIIVAQLRHGYIHGLFAYTVLPNLCHGKVLQVDLMVAADMFDPAAIAEALLAEMDRLARQLRCDAIHLSLPKPPAGSQYDRILQLGLVSEGVRLCKSLAPAEAAG</sequence>
<protein>
    <submittedName>
        <fullName evidence="1">Uncharacterized protein</fullName>
    </submittedName>
</protein>
<reference evidence="2" key="1">
    <citation type="journal article" date="2019" name="Int. J. Syst. Evol. Microbiol.">
        <title>The Global Catalogue of Microorganisms (GCM) 10K type strain sequencing project: providing services to taxonomists for standard genome sequencing and annotation.</title>
        <authorList>
            <consortium name="The Broad Institute Genomics Platform"/>
            <consortium name="The Broad Institute Genome Sequencing Center for Infectious Disease"/>
            <person name="Wu L."/>
            <person name="Ma J."/>
        </authorList>
    </citation>
    <scope>NUCLEOTIDE SEQUENCE [LARGE SCALE GENOMIC DNA]</scope>
    <source>
        <strain evidence="2">CGMCC 1.16275</strain>
    </source>
</reference>
<evidence type="ECO:0000313" key="1">
    <source>
        <dbReference type="EMBL" id="MFC7332330.1"/>
    </source>
</evidence>
<evidence type="ECO:0000313" key="2">
    <source>
        <dbReference type="Proteomes" id="UP001596456"/>
    </source>
</evidence>
<keyword evidence="2" id="KW-1185">Reference proteome</keyword>
<proteinExistence type="predicted"/>
<accession>A0ABW2KSN3</accession>